<organism evidence="1 2">
    <name type="scientific">Mycena maculata</name>
    <dbReference type="NCBI Taxonomy" id="230809"/>
    <lineage>
        <taxon>Eukaryota</taxon>
        <taxon>Fungi</taxon>
        <taxon>Dikarya</taxon>
        <taxon>Basidiomycota</taxon>
        <taxon>Agaricomycotina</taxon>
        <taxon>Agaricomycetes</taxon>
        <taxon>Agaricomycetidae</taxon>
        <taxon>Agaricales</taxon>
        <taxon>Marasmiineae</taxon>
        <taxon>Mycenaceae</taxon>
        <taxon>Mycena</taxon>
    </lineage>
</organism>
<sequence length="103" mass="11520">MPCVEVLGRMVPSAQGFRCNFDSRLTHVHPFGFLLQSERDGDHSGNCCAGTVVDREVSRPTEFDFYLSLTHAPDTTFRIPEPKSCSCLNGLTAHDRMGWDGMR</sequence>
<reference evidence="1" key="1">
    <citation type="submission" date="2023-03" db="EMBL/GenBank/DDBJ databases">
        <title>Massive genome expansion in bonnet fungi (Mycena s.s.) driven by repeated elements and novel gene families across ecological guilds.</title>
        <authorList>
            <consortium name="Lawrence Berkeley National Laboratory"/>
            <person name="Harder C.B."/>
            <person name="Miyauchi S."/>
            <person name="Viragh M."/>
            <person name="Kuo A."/>
            <person name="Thoen E."/>
            <person name="Andreopoulos B."/>
            <person name="Lu D."/>
            <person name="Skrede I."/>
            <person name="Drula E."/>
            <person name="Henrissat B."/>
            <person name="Morin E."/>
            <person name="Kohler A."/>
            <person name="Barry K."/>
            <person name="LaButti K."/>
            <person name="Morin E."/>
            <person name="Salamov A."/>
            <person name="Lipzen A."/>
            <person name="Mereny Z."/>
            <person name="Hegedus B."/>
            <person name="Baldrian P."/>
            <person name="Stursova M."/>
            <person name="Weitz H."/>
            <person name="Taylor A."/>
            <person name="Grigoriev I.V."/>
            <person name="Nagy L.G."/>
            <person name="Martin F."/>
            <person name="Kauserud H."/>
        </authorList>
    </citation>
    <scope>NUCLEOTIDE SEQUENCE</scope>
    <source>
        <strain evidence="1">CBHHK188m</strain>
    </source>
</reference>
<dbReference type="Gene3D" id="3.30.420.10">
    <property type="entry name" value="Ribonuclease H-like superfamily/Ribonuclease H"/>
    <property type="match status" value="1"/>
</dbReference>
<protein>
    <submittedName>
        <fullName evidence="1">Uncharacterized protein</fullName>
    </submittedName>
</protein>
<gene>
    <name evidence="1" type="ORF">DFH07DRAFT_464767</name>
</gene>
<evidence type="ECO:0000313" key="2">
    <source>
        <dbReference type="Proteomes" id="UP001215280"/>
    </source>
</evidence>
<keyword evidence="2" id="KW-1185">Reference proteome</keyword>
<dbReference type="GO" id="GO:0003676">
    <property type="term" value="F:nucleic acid binding"/>
    <property type="evidence" value="ECO:0007669"/>
    <property type="project" value="InterPro"/>
</dbReference>
<evidence type="ECO:0000313" key="1">
    <source>
        <dbReference type="EMBL" id="KAJ7780160.1"/>
    </source>
</evidence>
<dbReference type="Proteomes" id="UP001215280">
    <property type="component" value="Unassembled WGS sequence"/>
</dbReference>
<proteinExistence type="predicted"/>
<accession>A0AAD7K7V9</accession>
<comment type="caution">
    <text evidence="1">The sequence shown here is derived from an EMBL/GenBank/DDBJ whole genome shotgun (WGS) entry which is preliminary data.</text>
</comment>
<name>A0AAD7K7V9_9AGAR</name>
<dbReference type="EMBL" id="JARJLG010000006">
    <property type="protein sequence ID" value="KAJ7780160.1"/>
    <property type="molecule type" value="Genomic_DNA"/>
</dbReference>
<dbReference type="InterPro" id="IPR036397">
    <property type="entry name" value="RNaseH_sf"/>
</dbReference>
<dbReference type="AlphaFoldDB" id="A0AAD7K7V9"/>